<reference evidence="2 3" key="1">
    <citation type="journal article" date="2011" name="Proc. Natl. Acad. Sci. U.S.A.">
        <title>Evolutionary erosion of yeast sex chromosomes by mating-type switching accidents.</title>
        <authorList>
            <person name="Gordon J.L."/>
            <person name="Armisen D."/>
            <person name="Proux-Wera E."/>
            <person name="Oheigeartaigh S.S."/>
            <person name="Byrne K.P."/>
            <person name="Wolfe K.H."/>
        </authorList>
    </citation>
    <scope>NUCLEOTIDE SEQUENCE [LARGE SCALE GENOMIC DNA]</scope>
    <source>
        <strain evidence="3">ATCC MYA-139 / BCRC 22969 / CBS 8797 / CCRC 22969 / KCTC 17520 / NBRC 10181 / NCYC 3082</strain>
    </source>
</reference>
<dbReference type="HOGENOM" id="CLU_183906_0_0_1"/>
<proteinExistence type="predicted"/>
<dbReference type="eggNOG" id="ENOG502SCND">
    <property type="taxonomic scope" value="Eukaryota"/>
</dbReference>
<dbReference type="OrthoDB" id="4061674at2759"/>
<keyword evidence="3" id="KW-1185">Reference proteome</keyword>
<protein>
    <submittedName>
        <fullName evidence="2">Uncharacterized protein</fullName>
    </submittedName>
</protein>
<gene>
    <name evidence="2" type="primary">KNAG0A01520</name>
    <name evidence="2" type="ordered locus">KNAG_0A01520</name>
</gene>
<evidence type="ECO:0000256" key="1">
    <source>
        <dbReference type="SAM" id="Phobius"/>
    </source>
</evidence>
<keyword evidence="1" id="KW-0472">Membrane</keyword>
<dbReference type="EMBL" id="HE978314">
    <property type="protein sequence ID" value="CCK67841.1"/>
    <property type="molecule type" value="Genomic_DNA"/>
</dbReference>
<keyword evidence="1" id="KW-1133">Transmembrane helix</keyword>
<evidence type="ECO:0000313" key="2">
    <source>
        <dbReference type="EMBL" id="CCK67841.1"/>
    </source>
</evidence>
<accession>J7S378</accession>
<reference evidence="3" key="2">
    <citation type="submission" date="2012-08" db="EMBL/GenBank/DDBJ databases">
        <title>Genome sequence of Kazachstania naganishii.</title>
        <authorList>
            <person name="Gordon J.L."/>
            <person name="Armisen D."/>
            <person name="Proux-Wera E."/>
            <person name="OhEigeartaigh S.S."/>
            <person name="Byrne K.P."/>
            <person name="Wolfe K.H."/>
        </authorList>
    </citation>
    <scope>NUCLEOTIDE SEQUENCE [LARGE SCALE GENOMIC DNA]</scope>
    <source>
        <strain evidence="3">ATCC MYA-139 / BCRC 22969 / CBS 8797 / CCRC 22969 / KCTC 17520 / NBRC 10181 / NCYC 3082</strain>
    </source>
</reference>
<dbReference type="AlphaFoldDB" id="J7S378"/>
<sequence>MRLDSKVYSEAQMAARMPRFKYLMVGLVCGAVVPTMYARHYNLPHFDFQTMKEEMKVLPRQEQNVPQVTHIRHGLAPIEDEDADTYLLMSSIM</sequence>
<dbReference type="Proteomes" id="UP000006310">
    <property type="component" value="Chromosome 1"/>
</dbReference>
<evidence type="ECO:0000313" key="3">
    <source>
        <dbReference type="Proteomes" id="UP000006310"/>
    </source>
</evidence>
<dbReference type="KEGG" id="kng:KNAG_0A01520"/>
<feature type="transmembrane region" description="Helical" evidence="1">
    <location>
        <begin position="20"/>
        <end position="38"/>
    </location>
</feature>
<dbReference type="RefSeq" id="XP_022462087.1">
    <property type="nucleotide sequence ID" value="XM_022609674.1"/>
</dbReference>
<dbReference type="GeneID" id="34523476"/>
<keyword evidence="1" id="KW-0812">Transmembrane</keyword>
<organism evidence="2 3">
    <name type="scientific">Huiozyma naganishii (strain ATCC MYA-139 / BCRC 22969 / CBS 8797 / KCTC 17520 / NBRC 10181 / NCYC 3082 / Yp74L-3)</name>
    <name type="common">Yeast</name>
    <name type="synonym">Kazachstania naganishii</name>
    <dbReference type="NCBI Taxonomy" id="1071383"/>
    <lineage>
        <taxon>Eukaryota</taxon>
        <taxon>Fungi</taxon>
        <taxon>Dikarya</taxon>
        <taxon>Ascomycota</taxon>
        <taxon>Saccharomycotina</taxon>
        <taxon>Saccharomycetes</taxon>
        <taxon>Saccharomycetales</taxon>
        <taxon>Saccharomycetaceae</taxon>
        <taxon>Huiozyma</taxon>
    </lineage>
</organism>
<name>J7S378_HUIN7</name>